<dbReference type="AlphaFoldDB" id="A0AAT9FI13"/>
<comment type="catalytic activity">
    <reaction evidence="1">
        <text>L-threonine = 2-oxobutanoate + NH4(+)</text>
        <dbReference type="Rhea" id="RHEA:22108"/>
        <dbReference type="ChEBI" id="CHEBI:16763"/>
        <dbReference type="ChEBI" id="CHEBI:28938"/>
        <dbReference type="ChEBI" id="CHEBI:57926"/>
        <dbReference type="EC" id="4.3.1.19"/>
    </reaction>
</comment>
<evidence type="ECO:0000256" key="2">
    <source>
        <dbReference type="ARBA" id="ARBA00001933"/>
    </source>
</evidence>
<evidence type="ECO:0000259" key="12">
    <source>
        <dbReference type="Pfam" id="PF00585"/>
    </source>
</evidence>
<dbReference type="InterPro" id="IPR001721">
    <property type="entry name" value="TD_ACT-like"/>
</dbReference>
<evidence type="ECO:0000256" key="1">
    <source>
        <dbReference type="ARBA" id="ARBA00001274"/>
    </source>
</evidence>
<feature type="domain" description="ACT-like" evidence="12">
    <location>
        <begin position="441"/>
        <end position="500"/>
    </location>
</feature>
<dbReference type="GO" id="GO:0003941">
    <property type="term" value="F:L-serine ammonia-lyase activity"/>
    <property type="evidence" value="ECO:0007669"/>
    <property type="project" value="TreeGrafter"/>
</dbReference>
<dbReference type="GO" id="GO:0009097">
    <property type="term" value="P:isoleucine biosynthetic process"/>
    <property type="evidence" value="ECO:0007669"/>
    <property type="project" value="UniProtKB-KW"/>
</dbReference>
<name>A0AAT9FI13_9BACT</name>
<dbReference type="KEGG" id="osu:NT6N_06530"/>
<feature type="domain" description="Tryptophan synthase beta chain-like PALP" evidence="11">
    <location>
        <begin position="38"/>
        <end position="326"/>
    </location>
</feature>
<gene>
    <name evidence="13" type="primary">ilvA</name>
    <name evidence="13" type="ORF">NT6N_06530</name>
</gene>
<comment type="cofactor">
    <cofactor evidence="2">
        <name>pyridoxal 5'-phosphate</name>
        <dbReference type="ChEBI" id="CHEBI:597326"/>
    </cofactor>
</comment>
<dbReference type="SUPFAM" id="SSF53686">
    <property type="entry name" value="Tryptophan synthase beta subunit-like PLP-dependent enzymes"/>
    <property type="match status" value="1"/>
</dbReference>
<sequence>MNSAQANTENAAQTPSDTDRLFEEILSARERVYCVGDATPLQQLPLPELDADVWVKREDLGPIKAYKWRGSYNAMAALSPEQRAKGIVAASAGNHAQGVALAAKALDCRAIIFMPRSTPEVKQSEVLRFGGENIEIRLTGDTYDDAGIAAREFCEATSGVYIHPYDDVVTMGGQGTLADEVVMSGEGPFDRVYVAIGGGGLAAAVACWLKRYWPNVKVYGVEGVEQASMKAAIENGGPVELEYVDVFCDGTAVRKAGAVTYGYCRDLLDGIVTVTNDEVCHSIRTLWETLRVIPEPSGAMGLAGFHKHHQAGEVAAGEKVLTIISGANMDFAQLSGISHRAGIGSKHRRFLRVPIPEGKGSLVQFLEQLPENISIIDLQYGRTDSDVQYPVLGLIGSKEDYNQLDTVLDQRGANASDVSTDEDVDYRIINYSPELFRHPLFINIEFPERAGAFLQFMNEVKDLASLCYFNYAYSGERVGRALVGMEFASAEAQATCLQRILGMQGKCIRAAREVSNETFYRLTGHQRCKD</sequence>
<keyword evidence="9" id="KW-0456">Lyase</keyword>
<dbReference type="InterPro" id="IPR045865">
    <property type="entry name" value="ACT-like_dom_sf"/>
</dbReference>
<evidence type="ECO:0000256" key="8">
    <source>
        <dbReference type="ARBA" id="ARBA00022898"/>
    </source>
</evidence>
<keyword evidence="6" id="KW-0028">Amino-acid biosynthesis</keyword>
<dbReference type="SUPFAM" id="SSF55021">
    <property type="entry name" value="ACT-like"/>
    <property type="match status" value="2"/>
</dbReference>
<reference evidence="13" key="1">
    <citation type="submission" date="2024-07" db="EMBL/GenBank/DDBJ databases">
        <title>Complete genome sequence of Verrucomicrobiaceae bacterium NT6N.</title>
        <authorList>
            <person name="Huang C."/>
            <person name="Takami H."/>
            <person name="Hamasaki K."/>
        </authorList>
    </citation>
    <scope>NUCLEOTIDE SEQUENCE</scope>
    <source>
        <strain evidence="13">NT6N</strain>
    </source>
</reference>
<dbReference type="EMBL" id="AP026866">
    <property type="protein sequence ID" value="BDS05613.1"/>
    <property type="molecule type" value="Genomic_DNA"/>
</dbReference>
<accession>A0AAT9FI13</accession>
<keyword evidence="7" id="KW-0412">Isoleucine biosynthesis</keyword>
<evidence type="ECO:0000256" key="10">
    <source>
        <dbReference type="ARBA" id="ARBA00023304"/>
    </source>
</evidence>
<evidence type="ECO:0000313" key="13">
    <source>
        <dbReference type="EMBL" id="BDS05613.1"/>
    </source>
</evidence>
<evidence type="ECO:0000256" key="5">
    <source>
        <dbReference type="ARBA" id="ARBA00012096"/>
    </source>
</evidence>
<dbReference type="CDD" id="cd01562">
    <property type="entry name" value="Thr-dehyd"/>
    <property type="match status" value="1"/>
</dbReference>
<dbReference type="Gene3D" id="3.40.50.1100">
    <property type="match status" value="2"/>
</dbReference>
<evidence type="ECO:0000256" key="9">
    <source>
        <dbReference type="ARBA" id="ARBA00023239"/>
    </source>
</evidence>
<evidence type="ECO:0000259" key="11">
    <source>
        <dbReference type="Pfam" id="PF00291"/>
    </source>
</evidence>
<dbReference type="EC" id="4.3.1.19" evidence="5"/>
<organism evidence="13">
    <name type="scientific">Oceaniferula spumae</name>
    <dbReference type="NCBI Taxonomy" id="2979115"/>
    <lineage>
        <taxon>Bacteria</taxon>
        <taxon>Pseudomonadati</taxon>
        <taxon>Verrucomicrobiota</taxon>
        <taxon>Verrucomicrobiia</taxon>
        <taxon>Verrucomicrobiales</taxon>
        <taxon>Verrucomicrobiaceae</taxon>
        <taxon>Oceaniferula</taxon>
    </lineage>
</organism>
<evidence type="ECO:0000256" key="7">
    <source>
        <dbReference type="ARBA" id="ARBA00022624"/>
    </source>
</evidence>
<evidence type="ECO:0000256" key="3">
    <source>
        <dbReference type="ARBA" id="ARBA00004810"/>
    </source>
</evidence>
<dbReference type="Pfam" id="PF00585">
    <property type="entry name" value="Thr_dehydrat_C"/>
    <property type="match status" value="1"/>
</dbReference>
<dbReference type="GO" id="GO:0006565">
    <property type="term" value="P:L-serine catabolic process"/>
    <property type="evidence" value="ECO:0007669"/>
    <property type="project" value="TreeGrafter"/>
</dbReference>
<dbReference type="InterPro" id="IPR036052">
    <property type="entry name" value="TrpB-like_PALP_sf"/>
</dbReference>
<dbReference type="FunFam" id="3.40.50.1100:FF:000005">
    <property type="entry name" value="Threonine dehydratase catabolic"/>
    <property type="match status" value="1"/>
</dbReference>
<evidence type="ECO:0000256" key="6">
    <source>
        <dbReference type="ARBA" id="ARBA00022605"/>
    </source>
</evidence>
<dbReference type="PANTHER" id="PTHR48078">
    <property type="entry name" value="THREONINE DEHYDRATASE, MITOCHONDRIAL-RELATED"/>
    <property type="match status" value="1"/>
</dbReference>
<keyword evidence="8" id="KW-0663">Pyridoxal phosphate</keyword>
<dbReference type="InterPro" id="IPR050147">
    <property type="entry name" value="Ser/Thr_Dehydratase"/>
</dbReference>
<comment type="similarity">
    <text evidence="4">Belongs to the serine/threonine dehydratase family.</text>
</comment>
<protein>
    <recommendedName>
        <fullName evidence="5">threonine ammonia-lyase</fullName>
        <ecNumber evidence="5">4.3.1.19</ecNumber>
    </recommendedName>
</protein>
<comment type="pathway">
    <text evidence="3">Amino-acid biosynthesis; L-isoleucine biosynthesis; 2-oxobutanoate from L-threonine: step 1/1.</text>
</comment>
<keyword evidence="10" id="KW-0100">Branched-chain amino acid biosynthesis</keyword>
<evidence type="ECO:0000256" key="4">
    <source>
        <dbReference type="ARBA" id="ARBA00010869"/>
    </source>
</evidence>
<dbReference type="InterPro" id="IPR001926">
    <property type="entry name" value="TrpB-like_PALP"/>
</dbReference>
<dbReference type="GO" id="GO:0004794">
    <property type="term" value="F:threonine deaminase activity"/>
    <property type="evidence" value="ECO:0007669"/>
    <property type="project" value="UniProtKB-EC"/>
</dbReference>
<dbReference type="InterPro" id="IPR038110">
    <property type="entry name" value="TD_ACT-like_sf"/>
</dbReference>
<dbReference type="Gene3D" id="3.40.1020.10">
    <property type="entry name" value="Biosynthetic Threonine Deaminase, Domain 3"/>
    <property type="match status" value="1"/>
</dbReference>
<dbReference type="Pfam" id="PF00291">
    <property type="entry name" value="PALP"/>
    <property type="match status" value="1"/>
</dbReference>
<proteinExistence type="inferred from homology"/>